<dbReference type="Pfam" id="PF01551">
    <property type="entry name" value="Peptidase_M23"/>
    <property type="match status" value="1"/>
</dbReference>
<feature type="disulfide bond" evidence="3">
    <location>
        <begin position="228"/>
        <end position="275"/>
    </location>
</feature>
<feature type="binding site" evidence="2">
    <location>
        <position position="204"/>
    </location>
    <ligand>
        <name>Zn(2+)</name>
        <dbReference type="ChEBI" id="CHEBI:29105"/>
    </ligand>
</feature>
<dbReference type="Gene3D" id="2.60.40.10">
    <property type="entry name" value="Immunoglobulins"/>
    <property type="match status" value="1"/>
</dbReference>
<feature type="region of interest" description="Disordered" evidence="4">
    <location>
        <begin position="42"/>
        <end position="61"/>
    </location>
</feature>
<keyword evidence="2" id="KW-0479">Metal-binding</keyword>
<dbReference type="InterPro" id="IPR011055">
    <property type="entry name" value="Dup_hybrid_motif"/>
</dbReference>
<feature type="domain" description="PA14" evidence="5">
    <location>
        <begin position="774"/>
        <end position="912"/>
    </location>
</feature>
<dbReference type="PANTHER" id="PTHR21666:SF270">
    <property type="entry name" value="MUREIN HYDROLASE ACTIVATOR ENVC"/>
    <property type="match status" value="1"/>
</dbReference>
<reference evidence="6 7" key="1">
    <citation type="submission" date="2016-05" db="EMBL/GenBank/DDBJ databases">
        <authorList>
            <person name="Lavstsen T."/>
            <person name="Jespersen J.S."/>
        </authorList>
    </citation>
    <scope>NUCLEOTIDE SEQUENCE [LARGE SCALE GENOMIC DNA]</scope>
    <source>
        <strain evidence="6 7">B7-9</strain>
    </source>
</reference>
<protein>
    <recommendedName>
        <fullName evidence="5">PA14 domain-containing protein</fullName>
    </recommendedName>
</protein>
<gene>
    <name evidence="6" type="ORF">A9Q02_19005</name>
</gene>
<proteinExistence type="predicted"/>
<evidence type="ECO:0000256" key="1">
    <source>
        <dbReference type="PIRSR" id="PIRSR600841-1"/>
    </source>
</evidence>
<dbReference type="InterPro" id="IPR050570">
    <property type="entry name" value="Cell_wall_metabolism_enzyme"/>
</dbReference>
<dbReference type="Proteomes" id="UP000220922">
    <property type="component" value="Unassembled WGS sequence"/>
</dbReference>
<dbReference type="CDD" id="cd12797">
    <property type="entry name" value="M23_peptidase"/>
    <property type="match status" value="1"/>
</dbReference>
<dbReference type="PANTHER" id="PTHR21666">
    <property type="entry name" value="PEPTIDASE-RELATED"/>
    <property type="match status" value="1"/>
</dbReference>
<dbReference type="SUPFAM" id="SSF51261">
    <property type="entry name" value="Duplicated hybrid motif"/>
    <property type="match status" value="1"/>
</dbReference>
<dbReference type="GO" id="GO:0046872">
    <property type="term" value="F:metal ion binding"/>
    <property type="evidence" value="ECO:0007669"/>
    <property type="project" value="UniProtKB-KW"/>
</dbReference>
<dbReference type="GO" id="GO:0004222">
    <property type="term" value="F:metalloendopeptidase activity"/>
    <property type="evidence" value="ECO:0007669"/>
    <property type="project" value="InterPro"/>
</dbReference>
<dbReference type="Gene3D" id="2.60.120.260">
    <property type="entry name" value="Galactose-binding domain-like"/>
    <property type="match status" value="1"/>
</dbReference>
<dbReference type="AlphaFoldDB" id="A0A2H3KHR2"/>
<comment type="cofactor">
    <cofactor evidence="2">
        <name>Zn(2+)</name>
        <dbReference type="ChEBI" id="CHEBI:29105"/>
    </cofactor>
    <text evidence="2">Binds 1 zinc ion per subunit.</text>
</comment>
<evidence type="ECO:0000313" key="7">
    <source>
        <dbReference type="Proteomes" id="UP000220922"/>
    </source>
</evidence>
<dbReference type="Gene3D" id="2.70.70.10">
    <property type="entry name" value="Glucose Permease (Domain IIA)"/>
    <property type="match status" value="1"/>
</dbReference>
<dbReference type="InterPro" id="IPR037524">
    <property type="entry name" value="PA14/GLEYA"/>
</dbReference>
<accession>A0A2H3KHR2</accession>
<keyword evidence="7" id="KW-1185">Reference proteome</keyword>
<evidence type="ECO:0000256" key="3">
    <source>
        <dbReference type="PIRSR" id="PIRSR600841-3"/>
    </source>
</evidence>
<dbReference type="InterPro" id="IPR000841">
    <property type="entry name" value="Pept_M23A_Blytic"/>
</dbReference>
<evidence type="ECO:0000313" key="6">
    <source>
        <dbReference type="EMBL" id="PDV97313.1"/>
    </source>
</evidence>
<keyword evidence="3" id="KW-1015">Disulfide bond</keyword>
<organism evidence="6 7">
    <name type="scientific">Candidatus Chloroploca asiatica</name>
    <dbReference type="NCBI Taxonomy" id="1506545"/>
    <lineage>
        <taxon>Bacteria</taxon>
        <taxon>Bacillati</taxon>
        <taxon>Chloroflexota</taxon>
        <taxon>Chloroflexia</taxon>
        <taxon>Chloroflexales</taxon>
        <taxon>Chloroflexineae</taxon>
        <taxon>Oscillochloridaceae</taxon>
        <taxon>Candidatus Chloroploca</taxon>
    </lineage>
</organism>
<dbReference type="GO" id="GO:0006508">
    <property type="term" value="P:proteolysis"/>
    <property type="evidence" value="ECO:0007669"/>
    <property type="project" value="InterPro"/>
</dbReference>
<feature type="binding site" evidence="2">
    <location>
        <position position="285"/>
    </location>
    <ligand>
        <name>Zn(2+)</name>
        <dbReference type="ChEBI" id="CHEBI:29105"/>
    </ligand>
</feature>
<feature type="active site" description="Proton donor/acceptor" evidence="1">
    <location>
        <position position="283"/>
    </location>
</feature>
<dbReference type="InterPro" id="IPR013783">
    <property type="entry name" value="Ig-like_fold"/>
</dbReference>
<dbReference type="PRINTS" id="PR00933">
    <property type="entry name" value="BLYTICPTASE"/>
</dbReference>
<dbReference type="RefSeq" id="WP_172451143.1">
    <property type="nucleotide sequence ID" value="NZ_LYXE01000156.1"/>
</dbReference>
<sequence length="913" mass="98840">MFHRPKFRHLVRLLTLIVFTLVLASVTPLTSVDAHLPGAVTAPSRSGLPNAGEAQFTTPLEPPNTTELVDAVEAAVTRFLGQPPTAAVMMEDIVSDAGWAAGSVLITASATRPGPTAWVFLARQQATGWSVALEPEPQFQTWLAEVPASVMSEDLQALFRIAPSLAGNGAAQLSLPWATGESWYFTGGPHVGGFVNPQLWNAIDFSAGTGSGNIHAAREGVAYTYTTCPNFIRVVHSDGWRTTYYHVAQSSISIRNGQTIQRGTYLGKTSAEFGCGGGADGPHVHFSLEFNGQSVAFDGVDVGGWTVANGGAAYQGTMTRIQDGSVRSASIYLTAGNHIYNDGTIGSGTTPPPPPPPTYSGEFVSQAFQPQMVAGSTQQVQVQVRNTGTGAWDANTKIYALPLDQNHPFYDPSWLGPYRIASPGVVQPGAIGVFQFTLRAPATPGSYRIEFGFVQEGSAWFSAPANGAVFFPITVTAASATLQNNSFEDPAGPAPWQWHGSCNMTTYESGTYGVTAFHGTRFLATNRGEQPECTSFYQDIPYAPTPGATYTFALMIHAPPGITRTGTLALWAMGGEQPNASRTFTVSQQGWMCHEVSLPIQQSGHTGLRAEVYFPNEAIGVDTLFDYALVQEGIASLCPAVGSGSSRPGVFAAAYERNRASATLGSPMTGAFWGGEANPVVMQWLTGAGDSRHAMIFHDEVRDQPAGSVPAYVLHGPLFTEYWRRGHVDAWLGAPTSDVFTNAQGQFQANFTHGYLVLEPQLDQPAQAYAWPTPATEHWYVRYFNGMNRQAGPTWVEHVSDTWVAHNWEFEAPGNGQVGVWDDGFSSEWTRTVTLVGGEYEFFAYGDDRVQVFLNDEPLMSAAYLEARRLRRTLPTGVYTFRLEHEEDEGGAQLQFAWMRLTTSRVYLPVVRR</sequence>
<dbReference type="PROSITE" id="PS51820">
    <property type="entry name" value="PA14"/>
    <property type="match status" value="1"/>
</dbReference>
<comment type="caution">
    <text evidence="6">The sequence shown here is derived from an EMBL/GenBank/DDBJ whole genome shotgun (WGS) entry which is preliminary data.</text>
</comment>
<keyword evidence="2" id="KW-0862">Zinc</keyword>
<evidence type="ECO:0000259" key="5">
    <source>
        <dbReference type="PROSITE" id="PS51820"/>
    </source>
</evidence>
<evidence type="ECO:0000256" key="4">
    <source>
        <dbReference type="SAM" id="MobiDB-lite"/>
    </source>
</evidence>
<dbReference type="InterPro" id="IPR016047">
    <property type="entry name" value="M23ase_b-sheet_dom"/>
</dbReference>
<dbReference type="EMBL" id="LYXE01000156">
    <property type="protein sequence ID" value="PDV97313.1"/>
    <property type="molecule type" value="Genomic_DNA"/>
</dbReference>
<feature type="binding site" evidence="2">
    <location>
        <position position="190"/>
    </location>
    <ligand>
        <name>Zn(2+)</name>
        <dbReference type="ChEBI" id="CHEBI:29105"/>
    </ligand>
</feature>
<name>A0A2H3KHR2_9CHLR</name>
<evidence type="ECO:0000256" key="2">
    <source>
        <dbReference type="PIRSR" id="PIRSR600841-2"/>
    </source>
</evidence>
<feature type="active site" description="Proton donor/acceptor" evidence="1">
    <location>
        <position position="246"/>
    </location>
</feature>